<protein>
    <submittedName>
        <fullName evidence="2">Uncharacterized protein</fullName>
    </submittedName>
</protein>
<comment type="caution">
    <text evidence="2">The sequence shown here is derived from an EMBL/GenBank/DDBJ whole genome shotgun (WGS) entry which is preliminary data.</text>
</comment>
<proteinExistence type="predicted"/>
<keyword evidence="1" id="KW-0812">Transmembrane</keyword>
<keyword evidence="1" id="KW-1133">Transmembrane helix</keyword>
<name>A0AAV7YH12_9EUKA</name>
<organism evidence="2 3">
    <name type="scientific">Anaeramoeba flamelloides</name>
    <dbReference type="NCBI Taxonomy" id="1746091"/>
    <lineage>
        <taxon>Eukaryota</taxon>
        <taxon>Metamonada</taxon>
        <taxon>Anaeramoebidae</taxon>
        <taxon>Anaeramoeba</taxon>
    </lineage>
</organism>
<evidence type="ECO:0000313" key="2">
    <source>
        <dbReference type="EMBL" id="KAJ3428225.1"/>
    </source>
</evidence>
<dbReference type="Proteomes" id="UP001146793">
    <property type="component" value="Unassembled WGS sequence"/>
</dbReference>
<evidence type="ECO:0000313" key="3">
    <source>
        <dbReference type="Proteomes" id="UP001146793"/>
    </source>
</evidence>
<accession>A0AAV7YH12</accession>
<gene>
    <name evidence="2" type="ORF">M0812_25857</name>
</gene>
<sequence>MSSKEIEEVELVFGYIPKLTNWTKKKNFLYFLFYFFILLFSLTLCIGSPKFSTTETVTKTFNHESPENEFILQGVQRKNQYLEGGIQYHNKADFGIIANVELHFTIYGSNQEENNKIKWDEIKTYSLQKTIVSSKLEVSETIASLSLPFIHYKNYKVHLVSNFTSGSQFFDFINFKKNMEKEVKIFSHLEFKYRYNLTGRNSLQNAIDPYC</sequence>
<reference evidence="2" key="1">
    <citation type="submission" date="2022-08" db="EMBL/GenBank/DDBJ databases">
        <title>Novel sulphate-reducing endosymbionts in the free-living metamonad Anaeramoeba.</title>
        <authorList>
            <person name="Jerlstrom-Hultqvist J."/>
            <person name="Cepicka I."/>
            <person name="Gallot-Lavallee L."/>
            <person name="Salas-Leiva D."/>
            <person name="Curtis B.A."/>
            <person name="Zahonova K."/>
            <person name="Pipaliya S."/>
            <person name="Dacks J."/>
            <person name="Roger A.J."/>
        </authorList>
    </citation>
    <scope>NUCLEOTIDE SEQUENCE</scope>
    <source>
        <strain evidence="2">Busselton2</strain>
    </source>
</reference>
<evidence type="ECO:0000256" key="1">
    <source>
        <dbReference type="SAM" id="Phobius"/>
    </source>
</evidence>
<feature type="transmembrane region" description="Helical" evidence="1">
    <location>
        <begin position="28"/>
        <end position="49"/>
    </location>
</feature>
<keyword evidence="1" id="KW-0472">Membrane</keyword>
<dbReference type="AlphaFoldDB" id="A0AAV7YH12"/>
<dbReference type="EMBL" id="JANTQA010000060">
    <property type="protein sequence ID" value="KAJ3428225.1"/>
    <property type="molecule type" value="Genomic_DNA"/>
</dbReference>